<accession>A0A146K1L6</accession>
<feature type="non-terminal residue" evidence="1">
    <location>
        <position position="1"/>
    </location>
</feature>
<proteinExistence type="predicted"/>
<name>A0A146K1L6_9EUKA</name>
<feature type="non-terminal residue" evidence="1">
    <location>
        <position position="234"/>
    </location>
</feature>
<dbReference type="SMART" id="SM00248">
    <property type="entry name" value="ANK"/>
    <property type="match status" value="2"/>
</dbReference>
<dbReference type="InterPro" id="IPR036770">
    <property type="entry name" value="Ankyrin_rpt-contain_sf"/>
</dbReference>
<protein>
    <submittedName>
        <fullName evidence="1">Ankyrin repeats-containing protein</fullName>
    </submittedName>
</protein>
<gene>
    <name evidence="1" type="ORF">TPC1_20064</name>
</gene>
<dbReference type="AlphaFoldDB" id="A0A146K1L6"/>
<sequence>IKEKRKVDEILDLCVNYLFQVDENGQTALMHAIITNQPEIARYLLPECGKFDKNGKNAYMYAVQYEQHSIQELIEEQHADTEVQIKLPNGLSVWQQIKAEQQQIEVNKIDQAQQQITTFENPIEIEFNDTYGILPQAEVQQQINLPPGLNNIETSQFNQQTIVQIKQLQRTCPNENIIKSKALLSNEQFFKCQQAEFFMKALEAGSTSQVIKQRIKQLLDRDIQMILAEEFGIS</sequence>
<dbReference type="Pfam" id="PF12796">
    <property type="entry name" value="Ank_2"/>
    <property type="match status" value="1"/>
</dbReference>
<dbReference type="InterPro" id="IPR002110">
    <property type="entry name" value="Ankyrin_rpt"/>
</dbReference>
<evidence type="ECO:0000313" key="1">
    <source>
        <dbReference type="EMBL" id="JAP90637.1"/>
    </source>
</evidence>
<dbReference type="Gene3D" id="1.25.40.20">
    <property type="entry name" value="Ankyrin repeat-containing domain"/>
    <property type="match status" value="1"/>
</dbReference>
<dbReference type="EMBL" id="GDID01005969">
    <property type="protein sequence ID" value="JAP90637.1"/>
    <property type="molecule type" value="Transcribed_RNA"/>
</dbReference>
<dbReference type="SUPFAM" id="SSF48403">
    <property type="entry name" value="Ankyrin repeat"/>
    <property type="match status" value="1"/>
</dbReference>
<reference evidence="1" key="1">
    <citation type="submission" date="2015-07" db="EMBL/GenBank/DDBJ databases">
        <title>Adaptation to a free-living lifestyle via gene acquisitions in the diplomonad Trepomonas sp. PC1.</title>
        <authorList>
            <person name="Xu F."/>
            <person name="Jerlstrom-Hultqvist J."/>
            <person name="Kolisko M."/>
            <person name="Simpson A.G.B."/>
            <person name="Roger A.J."/>
            <person name="Svard S.G."/>
            <person name="Andersson J.O."/>
        </authorList>
    </citation>
    <scope>NUCLEOTIDE SEQUENCE</scope>
    <source>
        <strain evidence="1">PC1</strain>
    </source>
</reference>
<organism evidence="1">
    <name type="scientific">Trepomonas sp. PC1</name>
    <dbReference type="NCBI Taxonomy" id="1076344"/>
    <lineage>
        <taxon>Eukaryota</taxon>
        <taxon>Metamonada</taxon>
        <taxon>Diplomonadida</taxon>
        <taxon>Hexamitidae</taxon>
        <taxon>Hexamitinae</taxon>
        <taxon>Trepomonas</taxon>
    </lineage>
</organism>